<evidence type="ECO:0000313" key="2">
    <source>
        <dbReference type="Proteomes" id="UP000789920"/>
    </source>
</evidence>
<sequence length="46" mass="5286">SFSTTKNTFINKEQEFSSKKPRVKLSYNLITTKHLATQLVVSNLKD</sequence>
<gene>
    <name evidence="1" type="ORF">RPERSI_LOCUS21433</name>
</gene>
<feature type="non-terminal residue" evidence="1">
    <location>
        <position position="1"/>
    </location>
</feature>
<accession>A0ACA9RRD0</accession>
<comment type="caution">
    <text evidence="1">The sequence shown here is derived from an EMBL/GenBank/DDBJ whole genome shotgun (WGS) entry which is preliminary data.</text>
</comment>
<name>A0ACA9RRD0_9GLOM</name>
<evidence type="ECO:0000313" key="1">
    <source>
        <dbReference type="EMBL" id="CAG8803010.1"/>
    </source>
</evidence>
<reference evidence="1" key="1">
    <citation type="submission" date="2021-06" db="EMBL/GenBank/DDBJ databases">
        <authorList>
            <person name="Kallberg Y."/>
            <person name="Tangrot J."/>
            <person name="Rosling A."/>
        </authorList>
    </citation>
    <scope>NUCLEOTIDE SEQUENCE</scope>
    <source>
        <strain evidence="1">MA461A</strain>
    </source>
</reference>
<protein>
    <submittedName>
        <fullName evidence="1">32412_t:CDS:1</fullName>
    </submittedName>
</protein>
<keyword evidence="2" id="KW-1185">Reference proteome</keyword>
<dbReference type="Proteomes" id="UP000789920">
    <property type="component" value="Unassembled WGS sequence"/>
</dbReference>
<proteinExistence type="predicted"/>
<organism evidence="1 2">
    <name type="scientific">Racocetra persica</name>
    <dbReference type="NCBI Taxonomy" id="160502"/>
    <lineage>
        <taxon>Eukaryota</taxon>
        <taxon>Fungi</taxon>
        <taxon>Fungi incertae sedis</taxon>
        <taxon>Mucoromycota</taxon>
        <taxon>Glomeromycotina</taxon>
        <taxon>Glomeromycetes</taxon>
        <taxon>Diversisporales</taxon>
        <taxon>Gigasporaceae</taxon>
        <taxon>Racocetra</taxon>
    </lineage>
</organism>
<dbReference type="EMBL" id="CAJVQC010062773">
    <property type="protein sequence ID" value="CAG8803010.1"/>
    <property type="molecule type" value="Genomic_DNA"/>
</dbReference>